<organism evidence="4 5">
    <name type="scientific">Citrus x changshan-huyou</name>
    <dbReference type="NCBI Taxonomy" id="2935761"/>
    <lineage>
        <taxon>Eukaryota</taxon>
        <taxon>Viridiplantae</taxon>
        <taxon>Streptophyta</taxon>
        <taxon>Embryophyta</taxon>
        <taxon>Tracheophyta</taxon>
        <taxon>Spermatophyta</taxon>
        <taxon>Magnoliopsida</taxon>
        <taxon>eudicotyledons</taxon>
        <taxon>Gunneridae</taxon>
        <taxon>Pentapetalae</taxon>
        <taxon>rosids</taxon>
        <taxon>malvids</taxon>
        <taxon>Sapindales</taxon>
        <taxon>Rutaceae</taxon>
        <taxon>Aurantioideae</taxon>
        <taxon>Citrus</taxon>
    </lineage>
</organism>
<gene>
    <name evidence="4" type="ORF">WN944_004292</name>
</gene>
<comment type="caution">
    <text evidence="4">The sequence shown here is derived from an EMBL/GenBank/DDBJ whole genome shotgun (WGS) entry which is preliminary data.</text>
</comment>
<dbReference type="Proteomes" id="UP001428341">
    <property type="component" value="Unassembled WGS sequence"/>
</dbReference>
<dbReference type="AlphaFoldDB" id="A0AAP0M3N7"/>
<reference evidence="4 5" key="1">
    <citation type="submission" date="2024-05" db="EMBL/GenBank/DDBJ databases">
        <title>Haplotype-resolved chromosome-level genome assembly of Huyou (Citrus changshanensis).</title>
        <authorList>
            <person name="Miao C."/>
            <person name="Chen W."/>
            <person name="Wu Y."/>
            <person name="Wang L."/>
            <person name="Zhao S."/>
            <person name="Grierson D."/>
            <person name="Xu C."/>
            <person name="Chen K."/>
        </authorList>
    </citation>
    <scope>NUCLEOTIDE SEQUENCE [LARGE SCALE GENOMIC DNA]</scope>
    <source>
        <strain evidence="4">01-14</strain>
        <tissue evidence="4">Leaf</tissue>
    </source>
</reference>
<feature type="chain" id="PRO_5043009072" description="Gamma-interferon-inducible lysosomal thiol reductase" evidence="3">
    <location>
        <begin position="27"/>
        <end position="508"/>
    </location>
</feature>
<name>A0AAP0M3N7_9ROSI</name>
<dbReference type="PANTHER" id="PTHR13234:SF27">
    <property type="entry name" value="GAMMA INTERFERON INDUCIBLE LYSOSOMAL THIOL REDUCTASE"/>
    <property type="match status" value="1"/>
</dbReference>
<dbReference type="EMBL" id="JBCGBO010000006">
    <property type="protein sequence ID" value="KAK9193595.1"/>
    <property type="molecule type" value="Genomic_DNA"/>
</dbReference>
<feature type="signal peptide" evidence="3">
    <location>
        <begin position="1"/>
        <end position="26"/>
    </location>
</feature>
<dbReference type="PANTHER" id="PTHR13234">
    <property type="entry name" value="GAMMA-INTERFERON INDUCIBLE LYSOSOMAL THIOL REDUCTASE GILT"/>
    <property type="match status" value="1"/>
</dbReference>
<sequence length="508" mass="57028">MASTKLLTFFFPASLLLLSISPFGSSENVTVSVYYETLCPYCADFIVNHLVKLFQKGLNSIVNLRMIPWGNSMMQPDGTFVCQHGPGECLLNTIEACTISIYPDVVQHFSFIHCVERLALEKRQAEWINCFELTKLGRVPIDCYRNGLGKLLEQKYATETAQLKPPHRFVPWDFMNFANHVCKAYKGTRVPEACRSLPNNIPVNAETTSSVCYTALKIFFACLLFSFTSPSHVAASYTQLDGSEASLPAKPGNVNLSVYYETLSPTCSNFIVKNLEGVFNNDLISIINLRLVPWGDGNISKSNNAFICKHGPDECLLNEVEACAINVLKNVNKYYGFIYCIEFLAIEGRHKDWQTCFNTLGLPAKPVLDCYKSGNGTKLLLQHAYETSHLIPPHTILPWVLVNNQAIRNDYENFAAYACRAYKGNVVPNACKLPSPRINSAKKYASVIFLCLSIHFKNLERKHWMDLLNFVKYVCKAYKGSYVPEACKPLPPAARSNNADKARDLDII</sequence>
<comment type="similarity">
    <text evidence="1">Belongs to the GILT family.</text>
</comment>
<evidence type="ECO:0000313" key="4">
    <source>
        <dbReference type="EMBL" id="KAK9193595.1"/>
    </source>
</evidence>
<evidence type="ECO:0000256" key="2">
    <source>
        <dbReference type="ARBA" id="ARBA00023180"/>
    </source>
</evidence>
<dbReference type="InterPro" id="IPR004911">
    <property type="entry name" value="Interferon-induced_GILT"/>
</dbReference>
<keyword evidence="2" id="KW-0325">Glycoprotein</keyword>
<keyword evidence="5" id="KW-1185">Reference proteome</keyword>
<evidence type="ECO:0000313" key="5">
    <source>
        <dbReference type="Proteomes" id="UP001428341"/>
    </source>
</evidence>
<proteinExistence type="inferred from homology"/>
<evidence type="ECO:0008006" key="6">
    <source>
        <dbReference type="Google" id="ProtNLM"/>
    </source>
</evidence>
<keyword evidence="3" id="KW-0732">Signal</keyword>
<dbReference type="GO" id="GO:0016671">
    <property type="term" value="F:oxidoreductase activity, acting on a sulfur group of donors, disulfide as acceptor"/>
    <property type="evidence" value="ECO:0007669"/>
    <property type="project" value="InterPro"/>
</dbReference>
<evidence type="ECO:0000256" key="1">
    <source>
        <dbReference type="ARBA" id="ARBA00005679"/>
    </source>
</evidence>
<dbReference type="Pfam" id="PF03227">
    <property type="entry name" value="GILT"/>
    <property type="match status" value="2"/>
</dbReference>
<evidence type="ECO:0000256" key="3">
    <source>
        <dbReference type="SAM" id="SignalP"/>
    </source>
</evidence>
<protein>
    <recommendedName>
        <fullName evidence="6">Gamma-interferon-inducible lysosomal thiol reductase</fullName>
    </recommendedName>
</protein>
<accession>A0AAP0M3N7</accession>